<evidence type="ECO:0000259" key="5">
    <source>
        <dbReference type="Pfam" id="PF02631"/>
    </source>
</evidence>
<comment type="caution">
    <text evidence="6">The sequence shown here is derived from an EMBL/GenBank/DDBJ whole genome shotgun (WGS) entry which is preliminary data.</text>
</comment>
<dbReference type="Proteomes" id="UP000259273">
    <property type="component" value="Unassembled WGS sequence"/>
</dbReference>
<sequence length="145" mass="16902">RGELQTKLQRRFADAELVAGVLDDLAAENLQSDARYAESLLRQRLDRGYGPVRIQQEMRERGVDAVHIAAALEAVAPHWREAAEQVYARKFDPVPESPAEPLDNPVSWQARRAEQQQRLKEKARRMRFMQYRGFLPEHFRHLLED</sequence>
<keyword evidence="4" id="KW-0963">Cytoplasm</keyword>
<dbReference type="GO" id="GO:0006282">
    <property type="term" value="P:regulation of DNA repair"/>
    <property type="evidence" value="ECO:0007669"/>
    <property type="project" value="InterPro"/>
</dbReference>
<evidence type="ECO:0000313" key="6">
    <source>
        <dbReference type="EMBL" id="HAN26455.1"/>
    </source>
</evidence>
<evidence type="ECO:0000313" key="7">
    <source>
        <dbReference type="Proteomes" id="UP000259273"/>
    </source>
</evidence>
<dbReference type="Pfam" id="PF02631">
    <property type="entry name" value="RecX_HTH2"/>
    <property type="match status" value="1"/>
</dbReference>
<comment type="similarity">
    <text evidence="2">Belongs to the RecX family.</text>
</comment>
<accession>A0A3C1KIK9</accession>
<evidence type="ECO:0000256" key="4">
    <source>
        <dbReference type="ARBA" id="ARBA00022490"/>
    </source>
</evidence>
<dbReference type="GO" id="GO:0005737">
    <property type="term" value="C:cytoplasm"/>
    <property type="evidence" value="ECO:0007669"/>
    <property type="project" value="UniProtKB-SubCell"/>
</dbReference>
<feature type="non-terminal residue" evidence="6">
    <location>
        <position position="1"/>
    </location>
</feature>
<comment type="subcellular location">
    <subcellularLocation>
        <location evidence="1">Cytoplasm</location>
    </subcellularLocation>
</comment>
<gene>
    <name evidence="6" type="ORF">DCP75_01745</name>
</gene>
<evidence type="ECO:0000256" key="3">
    <source>
        <dbReference type="ARBA" id="ARBA00018111"/>
    </source>
</evidence>
<dbReference type="STRING" id="1121937.GCA_000423125_01223"/>
<dbReference type="AlphaFoldDB" id="A0A3C1KIK9"/>
<dbReference type="PANTHER" id="PTHR33602">
    <property type="entry name" value="REGULATORY PROTEIN RECX FAMILY PROTEIN"/>
    <property type="match status" value="1"/>
</dbReference>
<reference evidence="6 7" key="1">
    <citation type="journal article" date="2018" name="Nat. Biotechnol.">
        <title>A standardized bacterial taxonomy based on genome phylogeny substantially revises the tree of life.</title>
        <authorList>
            <person name="Parks D.H."/>
            <person name="Chuvochina M."/>
            <person name="Waite D.W."/>
            <person name="Rinke C."/>
            <person name="Skarshewski A."/>
            <person name="Chaumeil P.A."/>
            <person name="Hugenholtz P."/>
        </authorList>
    </citation>
    <scope>NUCLEOTIDE SEQUENCE [LARGE SCALE GENOMIC DNA]</scope>
    <source>
        <strain evidence="6">UBA9158</strain>
    </source>
</reference>
<organism evidence="6 7">
    <name type="scientific">Haliea salexigens</name>
    <dbReference type="NCBI Taxonomy" id="287487"/>
    <lineage>
        <taxon>Bacteria</taxon>
        <taxon>Pseudomonadati</taxon>
        <taxon>Pseudomonadota</taxon>
        <taxon>Gammaproteobacteria</taxon>
        <taxon>Cellvibrionales</taxon>
        <taxon>Halieaceae</taxon>
        <taxon>Haliea</taxon>
    </lineage>
</organism>
<evidence type="ECO:0000256" key="1">
    <source>
        <dbReference type="ARBA" id="ARBA00004496"/>
    </source>
</evidence>
<dbReference type="InterPro" id="IPR003783">
    <property type="entry name" value="Regulatory_RecX"/>
</dbReference>
<feature type="domain" description="RecX second three-helical" evidence="5">
    <location>
        <begin position="32"/>
        <end position="72"/>
    </location>
</feature>
<dbReference type="InterPro" id="IPR036388">
    <property type="entry name" value="WH-like_DNA-bd_sf"/>
</dbReference>
<name>A0A3C1KIK9_9GAMM</name>
<proteinExistence type="inferred from homology"/>
<dbReference type="EMBL" id="DMND01000032">
    <property type="protein sequence ID" value="HAN26455.1"/>
    <property type="molecule type" value="Genomic_DNA"/>
</dbReference>
<evidence type="ECO:0000256" key="2">
    <source>
        <dbReference type="ARBA" id="ARBA00009695"/>
    </source>
</evidence>
<protein>
    <recommendedName>
        <fullName evidence="3">Regulatory protein RecX</fullName>
    </recommendedName>
</protein>
<dbReference type="Gene3D" id="1.10.10.10">
    <property type="entry name" value="Winged helix-like DNA-binding domain superfamily/Winged helix DNA-binding domain"/>
    <property type="match status" value="3"/>
</dbReference>
<dbReference type="PANTHER" id="PTHR33602:SF1">
    <property type="entry name" value="REGULATORY PROTEIN RECX FAMILY PROTEIN"/>
    <property type="match status" value="1"/>
</dbReference>
<dbReference type="InterPro" id="IPR053924">
    <property type="entry name" value="RecX_HTH_2nd"/>
</dbReference>